<dbReference type="SUPFAM" id="SSF55120">
    <property type="entry name" value="Pseudouridine synthase"/>
    <property type="match status" value="1"/>
</dbReference>
<dbReference type="EC" id="5.4.99.-" evidence="6"/>
<dbReference type="PANTHER" id="PTHR21600:SF44">
    <property type="entry name" value="RIBOSOMAL LARGE SUBUNIT PSEUDOURIDINE SYNTHASE D"/>
    <property type="match status" value="1"/>
</dbReference>
<evidence type="ECO:0000313" key="9">
    <source>
        <dbReference type="Proteomes" id="UP000252585"/>
    </source>
</evidence>
<keyword evidence="3 6" id="KW-0413">Isomerase</keyword>
<dbReference type="PROSITE" id="PS01129">
    <property type="entry name" value="PSI_RLU"/>
    <property type="match status" value="1"/>
</dbReference>
<dbReference type="InterPro" id="IPR036986">
    <property type="entry name" value="S4_RNA-bd_sf"/>
</dbReference>
<accession>A0A368XBG5</accession>
<dbReference type="OrthoDB" id="9807829at2"/>
<dbReference type="InterPro" id="IPR006145">
    <property type="entry name" value="PsdUridine_synth_RsuA/RluA"/>
</dbReference>
<dbReference type="Gene3D" id="3.10.290.10">
    <property type="entry name" value="RNA-binding S4 domain"/>
    <property type="match status" value="1"/>
</dbReference>
<dbReference type="Gene3D" id="3.30.2350.10">
    <property type="entry name" value="Pseudouridine synthase"/>
    <property type="match status" value="1"/>
</dbReference>
<dbReference type="GO" id="GO:0003723">
    <property type="term" value="F:RNA binding"/>
    <property type="evidence" value="ECO:0007669"/>
    <property type="project" value="UniProtKB-KW"/>
</dbReference>
<feature type="active site" evidence="4">
    <location>
        <position position="132"/>
    </location>
</feature>
<evidence type="ECO:0000256" key="6">
    <source>
        <dbReference type="RuleBase" id="RU362028"/>
    </source>
</evidence>
<name>A0A368XBG5_9BACI</name>
<protein>
    <recommendedName>
        <fullName evidence="6">Pseudouridine synthase</fullName>
        <ecNumber evidence="6">5.4.99.-</ecNumber>
    </recommendedName>
</protein>
<reference evidence="8 9" key="1">
    <citation type="submission" date="2018-07" db="EMBL/GenBank/DDBJ databases">
        <title>Genomic Encyclopedia of Type Strains, Phase IV (KMG-IV): sequencing the most valuable type-strain genomes for metagenomic binning, comparative biology and taxonomic classification.</title>
        <authorList>
            <person name="Goeker M."/>
        </authorList>
    </citation>
    <scope>NUCLEOTIDE SEQUENCE [LARGE SCALE GENOMIC DNA]</scope>
    <source>
        <strain evidence="8 9">DSM 27696</strain>
    </source>
</reference>
<dbReference type="AlphaFoldDB" id="A0A368XBG5"/>
<evidence type="ECO:0000259" key="7">
    <source>
        <dbReference type="Pfam" id="PF00849"/>
    </source>
</evidence>
<dbReference type="PANTHER" id="PTHR21600">
    <property type="entry name" value="MITOCHONDRIAL RNA PSEUDOURIDINE SYNTHASE"/>
    <property type="match status" value="1"/>
</dbReference>
<evidence type="ECO:0000256" key="3">
    <source>
        <dbReference type="ARBA" id="ARBA00023235"/>
    </source>
</evidence>
<dbReference type="InterPro" id="IPR006225">
    <property type="entry name" value="PsdUridine_synth_RluC/D"/>
</dbReference>
<dbReference type="PROSITE" id="PS50889">
    <property type="entry name" value="S4"/>
    <property type="match status" value="1"/>
</dbReference>
<keyword evidence="9" id="KW-1185">Reference proteome</keyword>
<dbReference type="Pfam" id="PF00849">
    <property type="entry name" value="PseudoU_synth_2"/>
    <property type="match status" value="1"/>
</dbReference>
<dbReference type="GO" id="GO:0140098">
    <property type="term" value="F:catalytic activity, acting on RNA"/>
    <property type="evidence" value="ECO:0007669"/>
    <property type="project" value="UniProtKB-ARBA"/>
</dbReference>
<evidence type="ECO:0000256" key="1">
    <source>
        <dbReference type="ARBA" id="ARBA00000073"/>
    </source>
</evidence>
<evidence type="ECO:0000256" key="2">
    <source>
        <dbReference type="ARBA" id="ARBA00010876"/>
    </source>
</evidence>
<keyword evidence="5" id="KW-0694">RNA-binding</keyword>
<sequence>MPKNQKDQKFQIKESIELLPFLLKVIDKSRNHVKGILGRGQVLVNQETVKQFNRSLKKGDTVTILNKAIEKHGMRGVSILHEDDDVIVIYKSAGLLSIASDKEKQLTAYRQLSTYVKDNEPGSRIFVVHRLDRETSGVMLFAKNEKAKRTLQDEWRANIKSRVYVAMVEGTLKDSEGTVTSWLKETKTHQMYSSQVENEGQKAITHWKVLSTNGKVTMLQVNLETGRKNQIRVHMKDLGCPIVGDRKYGAKTNELRRVGLHAKELTFKHPRTGKIISCEAPVPPSFLQAIKSK</sequence>
<evidence type="ECO:0000313" key="8">
    <source>
        <dbReference type="EMBL" id="RCW65302.1"/>
    </source>
</evidence>
<dbReference type="InterPro" id="IPR020103">
    <property type="entry name" value="PsdUridine_synth_cat_dom_sf"/>
</dbReference>
<evidence type="ECO:0000256" key="5">
    <source>
        <dbReference type="PROSITE-ProRule" id="PRU00182"/>
    </source>
</evidence>
<comment type="catalytic activity">
    <reaction evidence="1 6">
        <text>a uridine in RNA = a pseudouridine in RNA</text>
        <dbReference type="Rhea" id="RHEA:48348"/>
        <dbReference type="Rhea" id="RHEA-COMP:12068"/>
        <dbReference type="Rhea" id="RHEA-COMP:12069"/>
        <dbReference type="ChEBI" id="CHEBI:65314"/>
        <dbReference type="ChEBI" id="CHEBI:65315"/>
    </reaction>
</comment>
<dbReference type="Proteomes" id="UP000252585">
    <property type="component" value="Unassembled WGS sequence"/>
</dbReference>
<dbReference type="NCBIfam" id="TIGR00005">
    <property type="entry name" value="rluA_subfam"/>
    <property type="match status" value="1"/>
</dbReference>
<dbReference type="RefSeq" id="WP_114353597.1">
    <property type="nucleotide sequence ID" value="NZ_QPJJ01000011.1"/>
</dbReference>
<proteinExistence type="inferred from homology"/>
<dbReference type="InterPro" id="IPR050188">
    <property type="entry name" value="RluA_PseudoU_synthase"/>
</dbReference>
<organism evidence="8 9">
    <name type="scientific">Saliterribacillus persicus</name>
    <dbReference type="NCBI Taxonomy" id="930114"/>
    <lineage>
        <taxon>Bacteria</taxon>
        <taxon>Bacillati</taxon>
        <taxon>Bacillota</taxon>
        <taxon>Bacilli</taxon>
        <taxon>Bacillales</taxon>
        <taxon>Bacillaceae</taxon>
        <taxon>Saliterribacillus</taxon>
    </lineage>
</organism>
<dbReference type="GO" id="GO:0009982">
    <property type="term" value="F:pseudouridine synthase activity"/>
    <property type="evidence" value="ECO:0007669"/>
    <property type="project" value="InterPro"/>
</dbReference>
<feature type="domain" description="Pseudouridine synthase RsuA/RluA-like" evidence="7">
    <location>
        <begin position="85"/>
        <end position="236"/>
    </location>
</feature>
<evidence type="ECO:0000256" key="4">
    <source>
        <dbReference type="PIRSR" id="PIRSR606225-1"/>
    </source>
</evidence>
<dbReference type="GO" id="GO:0000455">
    <property type="term" value="P:enzyme-directed rRNA pseudouridine synthesis"/>
    <property type="evidence" value="ECO:0007669"/>
    <property type="project" value="TreeGrafter"/>
</dbReference>
<dbReference type="EMBL" id="QPJJ01000011">
    <property type="protein sequence ID" value="RCW65302.1"/>
    <property type="molecule type" value="Genomic_DNA"/>
</dbReference>
<dbReference type="SUPFAM" id="SSF55174">
    <property type="entry name" value="Alpha-L RNA-binding motif"/>
    <property type="match status" value="1"/>
</dbReference>
<comment type="caution">
    <text evidence="8">The sequence shown here is derived from an EMBL/GenBank/DDBJ whole genome shotgun (WGS) entry which is preliminary data.</text>
</comment>
<dbReference type="CDD" id="cd02869">
    <property type="entry name" value="PseudoU_synth_RluA_like"/>
    <property type="match status" value="1"/>
</dbReference>
<dbReference type="CDD" id="cd00165">
    <property type="entry name" value="S4"/>
    <property type="match status" value="1"/>
</dbReference>
<gene>
    <name evidence="8" type="ORF">DFR57_11130</name>
</gene>
<dbReference type="InterPro" id="IPR006224">
    <property type="entry name" value="PsdUridine_synth_RluA-like_CS"/>
</dbReference>
<comment type="function">
    <text evidence="6">Responsible for synthesis of pseudouridine from uracil.</text>
</comment>
<comment type="similarity">
    <text evidence="2 6">Belongs to the pseudouridine synthase RluA family.</text>
</comment>